<sequence>MIRTFISALLALVRAGLMPQTTLALENAALRQQLTVCLRIQKRVRLRAEDRFFWMALRRLWPQWTRSLIIVQPVTVIGWQRKGFRAMWRRFIKCISGDHPEWGEDKIAEGLAAKFGIWHSTSTIRRYRVPRQSITRGGKRTTAARV</sequence>
<dbReference type="Proteomes" id="UP001593833">
    <property type="component" value="Unassembled WGS sequence"/>
</dbReference>
<keyword evidence="1" id="KW-0732">Signal</keyword>
<proteinExistence type="predicted"/>
<name>A0ABV6YJ48_UNCEI</name>
<protein>
    <recommendedName>
        <fullName evidence="4">Helix-turn-helix domain-containing protein</fullName>
    </recommendedName>
</protein>
<accession>A0ABV6YJ48</accession>
<evidence type="ECO:0000256" key="1">
    <source>
        <dbReference type="SAM" id="SignalP"/>
    </source>
</evidence>
<gene>
    <name evidence="2" type="ORF">ACFL6M_01995</name>
</gene>
<dbReference type="EMBL" id="JBHPKH010000012">
    <property type="protein sequence ID" value="MFC1572347.1"/>
    <property type="molecule type" value="Genomic_DNA"/>
</dbReference>
<organism evidence="2 3">
    <name type="scientific">Eiseniibacteriota bacterium</name>
    <dbReference type="NCBI Taxonomy" id="2212470"/>
    <lineage>
        <taxon>Bacteria</taxon>
        <taxon>Candidatus Eiseniibacteriota</taxon>
    </lineage>
</organism>
<feature type="chain" id="PRO_5045061639" description="Helix-turn-helix domain-containing protein" evidence="1">
    <location>
        <begin position="25"/>
        <end position="146"/>
    </location>
</feature>
<feature type="signal peptide" evidence="1">
    <location>
        <begin position="1"/>
        <end position="24"/>
    </location>
</feature>
<evidence type="ECO:0000313" key="3">
    <source>
        <dbReference type="Proteomes" id="UP001593833"/>
    </source>
</evidence>
<comment type="caution">
    <text evidence="2">The sequence shown here is derived from an EMBL/GenBank/DDBJ whole genome shotgun (WGS) entry which is preliminary data.</text>
</comment>
<evidence type="ECO:0000313" key="2">
    <source>
        <dbReference type="EMBL" id="MFC1572347.1"/>
    </source>
</evidence>
<keyword evidence="3" id="KW-1185">Reference proteome</keyword>
<reference evidence="2 3" key="1">
    <citation type="submission" date="2024-09" db="EMBL/GenBank/DDBJ databases">
        <authorList>
            <person name="D'Angelo T."/>
        </authorList>
    </citation>
    <scope>NUCLEOTIDE SEQUENCE [LARGE SCALE GENOMIC DNA]</scope>
    <source>
        <strain evidence="2">SAG AM-320-E07</strain>
    </source>
</reference>
<evidence type="ECO:0008006" key="4">
    <source>
        <dbReference type="Google" id="ProtNLM"/>
    </source>
</evidence>